<sequence length="169" mass="19656">MHYEKDRLVEKISSIEIPTERTLEEINLDPFFDYRIFPDHILTGYPQWRDEGRTMKANDTILQQVYLPPFPKFSPKALFGVRIKDLIREENRCGFSYETLQGHVECGISYFILEEGKGKIIFKIRTFSKPGNFLTALLGPVFSAPYQTYCTKKALRNVKRILETNLSAP</sequence>
<organism evidence="2 3">
    <name type="scientific">Fluviicola chungangensis</name>
    <dbReference type="NCBI Taxonomy" id="2597671"/>
    <lineage>
        <taxon>Bacteria</taxon>
        <taxon>Pseudomonadati</taxon>
        <taxon>Bacteroidota</taxon>
        <taxon>Flavobacteriia</taxon>
        <taxon>Flavobacteriales</taxon>
        <taxon>Crocinitomicaceae</taxon>
        <taxon>Fluviicola</taxon>
    </lineage>
</organism>
<evidence type="ECO:0000313" key="3">
    <source>
        <dbReference type="Proteomes" id="UP000316008"/>
    </source>
</evidence>
<dbReference type="Proteomes" id="UP000316008">
    <property type="component" value="Unassembled WGS sequence"/>
</dbReference>
<dbReference type="InterPro" id="IPR018960">
    <property type="entry name" value="DUF1990"/>
</dbReference>
<evidence type="ECO:0000259" key="1">
    <source>
        <dbReference type="Pfam" id="PF09348"/>
    </source>
</evidence>
<dbReference type="EMBL" id="VLPL01000002">
    <property type="protein sequence ID" value="TSJ46789.1"/>
    <property type="molecule type" value="Genomic_DNA"/>
</dbReference>
<dbReference type="Pfam" id="PF09348">
    <property type="entry name" value="DUF1990"/>
    <property type="match status" value="1"/>
</dbReference>
<comment type="caution">
    <text evidence="2">The sequence shown here is derived from an EMBL/GenBank/DDBJ whole genome shotgun (WGS) entry which is preliminary data.</text>
</comment>
<name>A0A556N403_9FLAO</name>
<dbReference type="AlphaFoldDB" id="A0A556N403"/>
<evidence type="ECO:0000313" key="2">
    <source>
        <dbReference type="EMBL" id="TSJ46789.1"/>
    </source>
</evidence>
<accession>A0A556N403</accession>
<keyword evidence="3" id="KW-1185">Reference proteome</keyword>
<gene>
    <name evidence="2" type="ORF">FO442_05525</name>
</gene>
<reference evidence="2 3" key="1">
    <citation type="submission" date="2019-07" db="EMBL/GenBank/DDBJ databases">
        <authorList>
            <person name="Huq M.A."/>
        </authorList>
    </citation>
    <scope>NUCLEOTIDE SEQUENCE [LARGE SCALE GENOMIC DNA]</scope>
    <source>
        <strain evidence="2 3">MAH-3</strain>
    </source>
</reference>
<proteinExistence type="predicted"/>
<protein>
    <submittedName>
        <fullName evidence="2">DUF1990 family protein</fullName>
    </submittedName>
</protein>
<dbReference type="OrthoDB" id="120660at2"/>
<feature type="domain" description="DUF1990" evidence="1">
    <location>
        <begin position="73"/>
        <end position="155"/>
    </location>
</feature>